<dbReference type="STRING" id="1754190.A0A1Y2FHV7"/>
<dbReference type="EMBL" id="MCOG01000008">
    <property type="protein sequence ID" value="ORY82836.1"/>
    <property type="molecule type" value="Genomic_DNA"/>
</dbReference>
<evidence type="ECO:0000313" key="5">
    <source>
        <dbReference type="Proteomes" id="UP000193920"/>
    </source>
</evidence>
<evidence type="ECO:0000256" key="2">
    <source>
        <dbReference type="ARBA" id="ARBA00022737"/>
    </source>
</evidence>
<keyword evidence="2" id="KW-0677">Repeat</keyword>
<reference evidence="4 5" key="1">
    <citation type="submission" date="2016-08" db="EMBL/GenBank/DDBJ databases">
        <title>A Parts List for Fungal Cellulosomes Revealed by Comparative Genomics.</title>
        <authorList>
            <consortium name="DOE Joint Genome Institute"/>
            <person name="Haitjema C.H."/>
            <person name="Gilmore S.P."/>
            <person name="Henske J.K."/>
            <person name="Solomon K.V."/>
            <person name="De Groot R."/>
            <person name="Kuo A."/>
            <person name="Mondo S.J."/>
            <person name="Salamov A.A."/>
            <person name="Labutti K."/>
            <person name="Zhao Z."/>
            <person name="Chiniquy J."/>
            <person name="Barry K."/>
            <person name="Brewer H.M."/>
            <person name="Purvine S.O."/>
            <person name="Wright A.T."/>
            <person name="Boxma B."/>
            <person name="Van Alen T."/>
            <person name="Hackstein J.H."/>
            <person name="Baker S.E."/>
            <person name="Grigoriev I.V."/>
            <person name="O'Malley M.A."/>
        </authorList>
    </citation>
    <scope>NUCLEOTIDE SEQUENCE [LARGE SCALE GENOMIC DNA]</scope>
    <source>
        <strain evidence="4 5">G1</strain>
    </source>
</reference>
<dbReference type="SMART" id="SM00365">
    <property type="entry name" value="LRR_SD22"/>
    <property type="match status" value="6"/>
</dbReference>
<evidence type="ECO:0000256" key="1">
    <source>
        <dbReference type="ARBA" id="ARBA00022614"/>
    </source>
</evidence>
<dbReference type="SUPFAM" id="SSF52058">
    <property type="entry name" value="L domain-like"/>
    <property type="match status" value="2"/>
</dbReference>
<evidence type="ECO:0000313" key="4">
    <source>
        <dbReference type="EMBL" id="ORY82836.1"/>
    </source>
</evidence>
<protein>
    <submittedName>
        <fullName evidence="4">L domain-like protein</fullName>
    </submittedName>
</protein>
<dbReference type="PROSITE" id="PS51450">
    <property type="entry name" value="LRR"/>
    <property type="match status" value="8"/>
</dbReference>
<dbReference type="Pfam" id="PF13855">
    <property type="entry name" value="LRR_8"/>
    <property type="match status" value="2"/>
</dbReference>
<dbReference type="AlphaFoldDB" id="A0A1Y2FHV7"/>
<dbReference type="Pfam" id="PF13516">
    <property type="entry name" value="LRR_6"/>
    <property type="match status" value="1"/>
</dbReference>
<gene>
    <name evidence="4" type="ORF">LY90DRAFT_663993</name>
</gene>
<dbReference type="InterPro" id="IPR032675">
    <property type="entry name" value="LRR_dom_sf"/>
</dbReference>
<sequence>MRKSNFSRFRDENAEIRTQEKVQKQLKSLVKQGYKQGYINISNRNLNEIPDYVFNPDEVFETENINYDFNRNTDNEDWWDISELKKLNIANNKIEVINPKIGEMETLVHLNFCDNKLASLPQEIQNLKLVTCIRLERNNFSHIPLPLFELENLVELYLFNNKLRGDLNEYEFYRLPKLEVLDLSENLIENVGDCFSQNKKLRKLQLSHNKIREINSLDLKYCKELEISHNELVSIFSEKQSFPMLQRLDLRNNKLQSIGENVSCPELKELYLTSNRLSSLGSILKSATHLNILDIFGNVFKEVPHDVLYLKDITRLDLGNNDITELPPKLGLLTNIKFLRFEGNMIKGIKATKTSDILQILKNRIPINELQDDNISDPFNQKLRISSSNQNNYNRNNDHYNNNSFNNSYDSSKRPSSPKKSNDNPFGNSMRPPSPKKVSDNLFETPSSYLSSDRKVTTQRGYNNQSSLSTDPFGINNLPGNKYSSTTRTKPNSNISTLKKIEFTVSEQDLNIRNLNLSSKNISSLDQECDFESLEFEPETINLSKNLLTTVPNSLTNFSSSLTTLILDFNKITLFPDRIVLPNLIKLSMTHNLINEFPENIDPSQFPKLLELNLSYNNISKLPSNTIPFPALETLILSKNKIESINNPEVFGQLSILDLSDNSINYIPPKLGLCSKLKKLSLEGNTFRVPRYQVLQKGTAAILAYLRDRIPQN</sequence>
<dbReference type="Proteomes" id="UP000193920">
    <property type="component" value="Unassembled WGS sequence"/>
</dbReference>
<organism evidence="4 5">
    <name type="scientific">Neocallimastix californiae</name>
    <dbReference type="NCBI Taxonomy" id="1754190"/>
    <lineage>
        <taxon>Eukaryota</taxon>
        <taxon>Fungi</taxon>
        <taxon>Fungi incertae sedis</taxon>
        <taxon>Chytridiomycota</taxon>
        <taxon>Chytridiomycota incertae sedis</taxon>
        <taxon>Neocallimastigomycetes</taxon>
        <taxon>Neocallimastigales</taxon>
        <taxon>Neocallimastigaceae</taxon>
        <taxon>Neocallimastix</taxon>
    </lineage>
</organism>
<name>A0A1Y2FHV7_9FUNG</name>
<keyword evidence="1" id="KW-0433">Leucine-rich repeat</keyword>
<dbReference type="PANTHER" id="PTHR48051">
    <property type="match status" value="1"/>
</dbReference>
<accession>A0A1Y2FHV7</accession>
<dbReference type="InterPro" id="IPR003591">
    <property type="entry name" value="Leu-rich_rpt_typical-subtyp"/>
</dbReference>
<dbReference type="GO" id="GO:0005737">
    <property type="term" value="C:cytoplasm"/>
    <property type="evidence" value="ECO:0007669"/>
    <property type="project" value="TreeGrafter"/>
</dbReference>
<feature type="compositionally biased region" description="Polar residues" evidence="3">
    <location>
        <begin position="458"/>
        <end position="470"/>
    </location>
</feature>
<dbReference type="Gene3D" id="3.80.10.10">
    <property type="entry name" value="Ribonuclease Inhibitor"/>
    <property type="match status" value="3"/>
</dbReference>
<dbReference type="OrthoDB" id="660555at2759"/>
<dbReference type="SMART" id="SM00369">
    <property type="entry name" value="LRR_TYP"/>
    <property type="match status" value="10"/>
</dbReference>
<feature type="region of interest" description="Disordered" evidence="3">
    <location>
        <begin position="387"/>
        <end position="476"/>
    </location>
</feature>
<evidence type="ECO:0000256" key="3">
    <source>
        <dbReference type="SAM" id="MobiDB-lite"/>
    </source>
</evidence>
<dbReference type="InterPro" id="IPR050216">
    <property type="entry name" value="LRR_domain-containing"/>
</dbReference>
<dbReference type="InterPro" id="IPR001611">
    <property type="entry name" value="Leu-rich_rpt"/>
</dbReference>
<comment type="caution">
    <text evidence="4">The sequence shown here is derived from an EMBL/GenBank/DDBJ whole genome shotgun (WGS) entry which is preliminary data.</text>
</comment>
<dbReference type="Pfam" id="PF12799">
    <property type="entry name" value="LRR_4"/>
    <property type="match status" value="1"/>
</dbReference>
<feature type="compositionally biased region" description="Low complexity" evidence="3">
    <location>
        <begin position="387"/>
        <end position="425"/>
    </location>
</feature>
<dbReference type="InterPro" id="IPR025875">
    <property type="entry name" value="Leu-rich_rpt_4"/>
</dbReference>
<proteinExistence type="predicted"/>
<keyword evidence="5" id="KW-1185">Reference proteome</keyword>
<feature type="compositionally biased region" description="Polar residues" evidence="3">
    <location>
        <begin position="442"/>
        <end position="451"/>
    </location>
</feature>
<dbReference type="PANTHER" id="PTHR48051:SF54">
    <property type="entry name" value="LEUCINE-RICH REPEAT-CONTAINING PROTEIN"/>
    <property type="match status" value="1"/>
</dbReference>
<dbReference type="SMART" id="SM00364">
    <property type="entry name" value="LRR_BAC"/>
    <property type="match status" value="7"/>
</dbReference>